<proteinExistence type="inferred from homology"/>
<dbReference type="SMART" id="SM01385">
    <property type="entry name" value="DSS1_SEM1"/>
    <property type="match status" value="1"/>
</dbReference>
<comment type="caution">
    <text evidence="4">The sequence shown here is derived from an EMBL/GenBank/DDBJ whole genome shotgun (WGS) entry which is preliminary data.</text>
</comment>
<evidence type="ECO:0000256" key="2">
    <source>
        <dbReference type="RuleBase" id="RU369057"/>
    </source>
</evidence>
<evidence type="ECO:0000256" key="1">
    <source>
        <dbReference type="ARBA" id="ARBA00034491"/>
    </source>
</evidence>
<evidence type="ECO:0000256" key="3">
    <source>
        <dbReference type="SAM" id="MobiDB-lite"/>
    </source>
</evidence>
<evidence type="ECO:0000313" key="5">
    <source>
        <dbReference type="Proteomes" id="UP001392437"/>
    </source>
</evidence>
<dbReference type="EMBL" id="JAQQWP010000010">
    <property type="protein sequence ID" value="KAK8096813.1"/>
    <property type="molecule type" value="Genomic_DNA"/>
</dbReference>
<organism evidence="4 5">
    <name type="scientific">Apiospora kogelbergensis</name>
    <dbReference type="NCBI Taxonomy" id="1337665"/>
    <lineage>
        <taxon>Eukaryota</taxon>
        <taxon>Fungi</taxon>
        <taxon>Dikarya</taxon>
        <taxon>Ascomycota</taxon>
        <taxon>Pezizomycotina</taxon>
        <taxon>Sordariomycetes</taxon>
        <taxon>Xylariomycetidae</taxon>
        <taxon>Amphisphaeriales</taxon>
        <taxon>Apiosporaceae</taxon>
        <taxon>Apiospora</taxon>
    </lineage>
</organism>
<comment type="function">
    <text evidence="2">Component of the 26S proteasome, a multiprotein complex involved in the ATP-dependent degradation of ubiquitinated proteins.</text>
</comment>
<feature type="region of interest" description="Disordered" evidence="3">
    <location>
        <begin position="1"/>
        <end position="84"/>
    </location>
</feature>
<dbReference type="PANTHER" id="PTHR16771:SF0">
    <property type="entry name" value="26S PROTEASOME COMPLEX SUBUNIT SEM1"/>
    <property type="match status" value="1"/>
</dbReference>
<comment type="similarity">
    <text evidence="1 2">Belongs to the DSS1/SEM1 family.</text>
</comment>
<gene>
    <name evidence="4" type="ORF">PG999_012757</name>
</gene>
<sequence length="102" mass="11134">MASASTPKPDEKASTPAGSKPEQSQTNKTAGALEEDDEFEDFPVEDWPAEETEATNQQGASTTGGTAADHLWEESWDDDDTSDDFSAQLREELKKVDAAKRR</sequence>
<reference evidence="4 5" key="1">
    <citation type="submission" date="2023-01" db="EMBL/GenBank/DDBJ databases">
        <title>Analysis of 21 Apiospora genomes using comparative genomics revels a genus with tremendous synthesis potential of carbohydrate active enzymes and secondary metabolites.</title>
        <authorList>
            <person name="Sorensen T."/>
        </authorList>
    </citation>
    <scope>NUCLEOTIDE SEQUENCE [LARGE SCALE GENOMIC DNA]</scope>
    <source>
        <strain evidence="4 5">CBS 117206</strain>
    </source>
</reference>
<dbReference type="InterPro" id="IPR007834">
    <property type="entry name" value="DSS1_SEM1"/>
</dbReference>
<dbReference type="CDD" id="cd13768">
    <property type="entry name" value="DSS1_Sem1"/>
    <property type="match status" value="1"/>
</dbReference>
<evidence type="ECO:0000313" key="4">
    <source>
        <dbReference type="EMBL" id="KAK8096813.1"/>
    </source>
</evidence>
<keyword evidence="5" id="KW-1185">Reference proteome</keyword>
<keyword evidence="2" id="KW-0539">Nucleus</keyword>
<dbReference type="GO" id="GO:0000724">
    <property type="term" value="P:double-strand break repair via homologous recombination"/>
    <property type="evidence" value="ECO:0007669"/>
    <property type="project" value="TreeGrafter"/>
</dbReference>
<dbReference type="GO" id="GO:0006406">
    <property type="term" value="P:mRNA export from nucleus"/>
    <property type="evidence" value="ECO:0007669"/>
    <property type="project" value="UniProtKB-UniRule"/>
</dbReference>
<dbReference type="Pfam" id="PF05160">
    <property type="entry name" value="DSS1_SEM1"/>
    <property type="match status" value="1"/>
</dbReference>
<dbReference type="GO" id="GO:0005634">
    <property type="term" value="C:nucleus"/>
    <property type="evidence" value="ECO:0007669"/>
    <property type="project" value="UniProtKB-SubCell"/>
</dbReference>
<keyword evidence="2 4" id="KW-0647">Proteasome</keyword>
<accession>A0AAW0QDH6</accession>
<dbReference type="PANTHER" id="PTHR16771">
    <property type="entry name" value="26 PROTEASOME COMPLEX SUBUNIT DSS1"/>
    <property type="match status" value="1"/>
</dbReference>
<feature type="compositionally biased region" description="Polar residues" evidence="3">
    <location>
        <begin position="54"/>
        <end position="65"/>
    </location>
</feature>
<dbReference type="AlphaFoldDB" id="A0AAW0QDH6"/>
<comment type="subcellular location">
    <subcellularLocation>
        <location evidence="2">Nucleus</location>
    </subcellularLocation>
</comment>
<feature type="compositionally biased region" description="Acidic residues" evidence="3">
    <location>
        <begin position="33"/>
        <end position="53"/>
    </location>
</feature>
<feature type="compositionally biased region" description="Acidic residues" evidence="3">
    <location>
        <begin position="74"/>
        <end position="83"/>
    </location>
</feature>
<name>A0AAW0QDH6_9PEZI</name>
<protein>
    <recommendedName>
        <fullName evidence="2">26S proteasome complex subunit SEM1</fullName>
    </recommendedName>
</protein>
<dbReference type="GO" id="GO:0008541">
    <property type="term" value="C:proteasome regulatory particle, lid subcomplex"/>
    <property type="evidence" value="ECO:0007669"/>
    <property type="project" value="UniProtKB-UniRule"/>
</dbReference>
<dbReference type="GO" id="GO:0043248">
    <property type="term" value="P:proteasome assembly"/>
    <property type="evidence" value="ECO:0007669"/>
    <property type="project" value="UniProtKB-UniRule"/>
</dbReference>
<dbReference type="Proteomes" id="UP001392437">
    <property type="component" value="Unassembled WGS sequence"/>
</dbReference>